<dbReference type="AlphaFoldDB" id="A0A1Y1WMR1"/>
<reference evidence="2 3" key="1">
    <citation type="submission" date="2016-07" db="EMBL/GenBank/DDBJ databases">
        <title>Pervasive Adenine N6-methylation of Active Genes in Fungi.</title>
        <authorList>
            <consortium name="DOE Joint Genome Institute"/>
            <person name="Mondo S.J."/>
            <person name="Dannebaum R.O."/>
            <person name="Kuo R.C."/>
            <person name="Labutti K."/>
            <person name="Haridas S."/>
            <person name="Kuo A."/>
            <person name="Salamov A."/>
            <person name="Ahrendt S.R."/>
            <person name="Lipzen A."/>
            <person name="Sullivan W."/>
            <person name="Andreopoulos W.B."/>
            <person name="Clum A."/>
            <person name="Lindquist E."/>
            <person name="Daum C."/>
            <person name="Ramamoorthy G.K."/>
            <person name="Gryganskyi A."/>
            <person name="Culley D."/>
            <person name="Magnuson J.K."/>
            <person name="James T.Y."/>
            <person name="O'Malley M.A."/>
            <person name="Stajich J.E."/>
            <person name="Spatafora J.W."/>
            <person name="Visel A."/>
            <person name="Grigoriev I.V."/>
        </authorList>
    </citation>
    <scope>NUCLEOTIDE SEQUENCE [LARGE SCALE GENOMIC DNA]</scope>
    <source>
        <strain evidence="2 3">ATCC 12442</strain>
    </source>
</reference>
<evidence type="ECO:0000313" key="3">
    <source>
        <dbReference type="Proteomes" id="UP000193922"/>
    </source>
</evidence>
<dbReference type="CDD" id="cd09620">
    <property type="entry name" value="CBM9_like_3"/>
    <property type="match status" value="1"/>
</dbReference>
<proteinExistence type="predicted"/>
<keyword evidence="1" id="KW-0732">Signal</keyword>
<dbReference type="Proteomes" id="UP000193922">
    <property type="component" value="Unassembled WGS sequence"/>
</dbReference>
<dbReference type="Gene3D" id="2.60.40.1190">
    <property type="match status" value="1"/>
</dbReference>
<dbReference type="STRING" id="61395.A0A1Y1WMR1"/>
<keyword evidence="3" id="KW-1185">Reference proteome</keyword>
<dbReference type="EMBL" id="MCFD01000001">
    <property type="protein sequence ID" value="ORX74850.1"/>
    <property type="molecule type" value="Genomic_DNA"/>
</dbReference>
<gene>
    <name evidence="2" type="ORF">DL89DRAFT_264628</name>
</gene>
<dbReference type="RefSeq" id="XP_040748061.1">
    <property type="nucleotide sequence ID" value="XM_040886328.1"/>
</dbReference>
<protein>
    <recommendedName>
        <fullName evidence="4">Carbohydrate-binding domain-containing protein</fullName>
    </recommendedName>
</protein>
<evidence type="ECO:0000313" key="2">
    <source>
        <dbReference type="EMBL" id="ORX74850.1"/>
    </source>
</evidence>
<organism evidence="2 3">
    <name type="scientific">Linderina pennispora</name>
    <dbReference type="NCBI Taxonomy" id="61395"/>
    <lineage>
        <taxon>Eukaryota</taxon>
        <taxon>Fungi</taxon>
        <taxon>Fungi incertae sedis</taxon>
        <taxon>Zoopagomycota</taxon>
        <taxon>Kickxellomycotina</taxon>
        <taxon>Kickxellomycetes</taxon>
        <taxon>Kickxellales</taxon>
        <taxon>Kickxellaceae</taxon>
        <taxon>Linderina</taxon>
    </lineage>
</organism>
<dbReference type="GeneID" id="63802976"/>
<name>A0A1Y1WMR1_9FUNG</name>
<dbReference type="OrthoDB" id="61321at2759"/>
<evidence type="ECO:0008006" key="4">
    <source>
        <dbReference type="Google" id="ProtNLM"/>
    </source>
</evidence>
<feature type="signal peptide" evidence="1">
    <location>
        <begin position="1"/>
        <end position="23"/>
    </location>
</feature>
<accession>A0A1Y1WMR1</accession>
<comment type="caution">
    <text evidence="2">The sequence shown here is derived from an EMBL/GenBank/DDBJ whole genome shotgun (WGS) entry which is preliminary data.</text>
</comment>
<evidence type="ECO:0000256" key="1">
    <source>
        <dbReference type="SAM" id="SignalP"/>
    </source>
</evidence>
<sequence length="235" mass="25826">MYSLTSIIALGATIFAAFANANGASDKPCPPTKADVQVPACPSTVTVRFDKTIPEQTACPLTTIGLCYTSTALNLVFTAYGETNFYFDPSQTTNGDIWAYEVMEAFIYKGTDNPQTYFEYEVSPNNVTYNSFVYNPSRVRTTGAPFDHAFISDPFGDGFKVTTALDKPNHKWVSTSSIPLALFNAENPKGTNWRMNFFRTVTGPTTYPNQQLCGWKNTGKASFHITPAFGTVAFI</sequence>
<feature type="chain" id="PRO_5012463283" description="Carbohydrate-binding domain-containing protein" evidence="1">
    <location>
        <begin position="24"/>
        <end position="235"/>
    </location>
</feature>